<dbReference type="EMBL" id="KN846970">
    <property type="protein sequence ID" value="KIW83721.1"/>
    <property type="molecule type" value="Genomic_DNA"/>
</dbReference>
<dbReference type="HOGENOM" id="CLU_010194_9_1_1"/>
<evidence type="ECO:0008006" key="4">
    <source>
        <dbReference type="Google" id="ProtNLM"/>
    </source>
</evidence>
<dbReference type="RefSeq" id="XP_013287529.1">
    <property type="nucleotide sequence ID" value="XM_013432075.1"/>
</dbReference>
<name>A0A0D2E0W7_9EURO</name>
<sequence length="253" mass="27189">MSAYLVTGAGRGLGLEFVNQLSKLPKDQVSTIFAATRSAPSDALSELITRSHGKVVHLPMVITDKDSIKRAVYQVDETLAGKGLDVLINNAGVMPWTMKGIETMGDIGDVFKVNVEAVHDVTAAFLPLLRKGVQKKVLNITSTLGSISMVHGYVFAPTPAYKVSKAALNMLTVQYALELGKEGFTFLLVSPGWLKTDLGGDQADLPVEVGAQATLDILFKSTTEDNGKFQNILVPGWENVPGPNVYDGKEVAW</sequence>
<evidence type="ECO:0000313" key="3">
    <source>
        <dbReference type="Proteomes" id="UP000053029"/>
    </source>
</evidence>
<dbReference type="Gene3D" id="3.40.50.720">
    <property type="entry name" value="NAD(P)-binding Rossmann-like Domain"/>
    <property type="match status" value="1"/>
</dbReference>
<dbReference type="Proteomes" id="UP000053029">
    <property type="component" value="Unassembled WGS sequence"/>
</dbReference>
<evidence type="ECO:0000313" key="2">
    <source>
        <dbReference type="EMBL" id="KIW83721.1"/>
    </source>
</evidence>
<evidence type="ECO:0000256" key="1">
    <source>
        <dbReference type="RuleBase" id="RU000363"/>
    </source>
</evidence>
<keyword evidence="3" id="KW-1185">Reference proteome</keyword>
<comment type="similarity">
    <text evidence="1">Belongs to the short-chain dehydrogenases/reductases (SDR) family.</text>
</comment>
<protein>
    <recommendedName>
        <fullName evidence="4">NAD(P)-binding protein</fullName>
    </recommendedName>
</protein>
<proteinExistence type="inferred from homology"/>
<dbReference type="InterPro" id="IPR052184">
    <property type="entry name" value="SDR_enzymes"/>
</dbReference>
<organism evidence="2 3">
    <name type="scientific">Fonsecaea pedrosoi CBS 271.37</name>
    <dbReference type="NCBI Taxonomy" id="1442368"/>
    <lineage>
        <taxon>Eukaryota</taxon>
        <taxon>Fungi</taxon>
        <taxon>Dikarya</taxon>
        <taxon>Ascomycota</taxon>
        <taxon>Pezizomycotina</taxon>
        <taxon>Eurotiomycetes</taxon>
        <taxon>Chaetothyriomycetidae</taxon>
        <taxon>Chaetothyriales</taxon>
        <taxon>Herpotrichiellaceae</taxon>
        <taxon>Fonsecaea</taxon>
    </lineage>
</organism>
<dbReference type="AlphaFoldDB" id="A0A0D2E0W7"/>
<dbReference type="PANTHER" id="PTHR45458">
    <property type="entry name" value="SHORT-CHAIN DEHYDROGENASE/REDUCTASE SDR"/>
    <property type="match status" value="1"/>
</dbReference>
<dbReference type="GO" id="GO:0016616">
    <property type="term" value="F:oxidoreductase activity, acting on the CH-OH group of donors, NAD or NADP as acceptor"/>
    <property type="evidence" value="ECO:0007669"/>
    <property type="project" value="TreeGrafter"/>
</dbReference>
<dbReference type="Pfam" id="PF00106">
    <property type="entry name" value="adh_short"/>
    <property type="match status" value="1"/>
</dbReference>
<dbReference type="VEuPathDB" id="FungiDB:Z517_02967"/>
<reference evidence="2 3" key="1">
    <citation type="submission" date="2015-01" db="EMBL/GenBank/DDBJ databases">
        <title>The Genome Sequence of Fonsecaea pedrosoi CBS 271.37.</title>
        <authorList>
            <consortium name="The Broad Institute Genomics Platform"/>
            <person name="Cuomo C."/>
            <person name="de Hoog S."/>
            <person name="Gorbushina A."/>
            <person name="Stielow B."/>
            <person name="Teixiera M."/>
            <person name="Abouelleil A."/>
            <person name="Chapman S.B."/>
            <person name="Priest M."/>
            <person name="Young S.K."/>
            <person name="Wortman J."/>
            <person name="Nusbaum C."/>
            <person name="Birren B."/>
        </authorList>
    </citation>
    <scope>NUCLEOTIDE SEQUENCE [LARGE SCALE GENOMIC DNA]</scope>
    <source>
        <strain evidence="2 3">CBS 271.37</strain>
    </source>
</reference>
<dbReference type="OrthoDB" id="7289984at2759"/>
<gene>
    <name evidence="2" type="ORF">Z517_02967</name>
</gene>
<dbReference type="PRINTS" id="PR00081">
    <property type="entry name" value="GDHRDH"/>
</dbReference>
<dbReference type="PRINTS" id="PR00080">
    <property type="entry name" value="SDRFAMILY"/>
</dbReference>
<dbReference type="PANTHER" id="PTHR45458:SF1">
    <property type="entry name" value="SHORT CHAIN DEHYDROGENASE"/>
    <property type="match status" value="1"/>
</dbReference>
<dbReference type="InterPro" id="IPR002347">
    <property type="entry name" value="SDR_fam"/>
</dbReference>
<dbReference type="SUPFAM" id="SSF51735">
    <property type="entry name" value="NAD(P)-binding Rossmann-fold domains"/>
    <property type="match status" value="1"/>
</dbReference>
<accession>A0A0D2E0W7</accession>
<dbReference type="GeneID" id="25302457"/>
<dbReference type="CDD" id="cd05325">
    <property type="entry name" value="carb_red_sniffer_like_SDR_c"/>
    <property type="match status" value="1"/>
</dbReference>
<dbReference type="InterPro" id="IPR036291">
    <property type="entry name" value="NAD(P)-bd_dom_sf"/>
</dbReference>